<dbReference type="PRINTS" id="PR01607">
    <property type="entry name" value="APYRASEFAMLY"/>
</dbReference>
<reference evidence="2" key="1">
    <citation type="journal article" date="2021" name="PeerJ">
        <title>Extensive microbial diversity within the chicken gut microbiome revealed by metagenomics and culture.</title>
        <authorList>
            <person name="Gilroy R."/>
            <person name="Ravi A."/>
            <person name="Getino M."/>
            <person name="Pursley I."/>
            <person name="Horton D.L."/>
            <person name="Alikhan N.F."/>
            <person name="Baker D."/>
            <person name="Gharbi K."/>
            <person name="Hall N."/>
            <person name="Watson M."/>
            <person name="Adriaenssens E.M."/>
            <person name="Foster-Nyarko E."/>
            <person name="Jarju S."/>
            <person name="Secka A."/>
            <person name="Antonio M."/>
            <person name="Oren A."/>
            <person name="Chaudhuri R.R."/>
            <person name="La Ragione R."/>
            <person name="Hildebrand F."/>
            <person name="Pallen M.J."/>
        </authorList>
    </citation>
    <scope>NUCLEOTIDE SEQUENCE</scope>
    <source>
        <strain evidence="2">1719</strain>
    </source>
</reference>
<comment type="caution">
    <text evidence="2">The sequence shown here is derived from an EMBL/GenBank/DDBJ whole genome shotgun (WGS) entry which is preliminary data.</text>
</comment>
<dbReference type="SUPFAM" id="SSF55816">
    <property type="entry name" value="5'-nucleotidase (syn. UDP-sugar hydrolase), C-terminal domain"/>
    <property type="match status" value="1"/>
</dbReference>
<reference evidence="2" key="2">
    <citation type="submission" date="2021-04" db="EMBL/GenBank/DDBJ databases">
        <authorList>
            <person name="Gilroy R."/>
        </authorList>
    </citation>
    <scope>NUCLEOTIDE SEQUENCE</scope>
    <source>
        <strain evidence="2">1719</strain>
    </source>
</reference>
<dbReference type="PANTHER" id="PTHR11575:SF24">
    <property type="entry name" value="5'-NUCLEOTIDASE"/>
    <property type="match status" value="1"/>
</dbReference>
<accession>A0A9D2B098</accession>
<name>A0A9D2B098_9SPHI</name>
<dbReference type="EMBL" id="DXEZ01000328">
    <property type="protein sequence ID" value="HIX55676.1"/>
    <property type="molecule type" value="Genomic_DNA"/>
</dbReference>
<dbReference type="Pfam" id="PF02872">
    <property type="entry name" value="5_nucleotid_C"/>
    <property type="match status" value="1"/>
</dbReference>
<sequence length="251" mass="27932">MAQYFKTGFFLLLVGLITACKSPSLLVSTPYHTNFLVDSTVSSDPTIEAFTRSYKLTYDSLMNDVIAISEQDITKSFDWKDNLVGMLFGDALLDQSRKLDSDVVFSFGTKGGVRIGLPKGPITLGHIYELMPFENTITILTLSAQQVEELALYILQANGQPVAGLEIQGTPTKVEKIIIGGNKIDAGKTYKMATYDYIANGGDQVPTMNEPLSRVDYPVKLRDMLISYLKEQTERNQTIKVGNHERIQIFK</sequence>
<evidence type="ECO:0000259" key="1">
    <source>
        <dbReference type="Pfam" id="PF02872"/>
    </source>
</evidence>
<dbReference type="GO" id="GO:0030288">
    <property type="term" value="C:outer membrane-bounded periplasmic space"/>
    <property type="evidence" value="ECO:0007669"/>
    <property type="project" value="TreeGrafter"/>
</dbReference>
<dbReference type="PANTHER" id="PTHR11575">
    <property type="entry name" value="5'-NUCLEOTIDASE-RELATED"/>
    <property type="match status" value="1"/>
</dbReference>
<evidence type="ECO:0000313" key="3">
    <source>
        <dbReference type="Proteomes" id="UP000824156"/>
    </source>
</evidence>
<dbReference type="AlphaFoldDB" id="A0A9D2B098"/>
<dbReference type="InterPro" id="IPR006179">
    <property type="entry name" value="5_nucleotidase/apyrase"/>
</dbReference>
<dbReference type="InterPro" id="IPR008334">
    <property type="entry name" value="5'-Nucleotdase_C"/>
</dbReference>
<evidence type="ECO:0000313" key="2">
    <source>
        <dbReference type="EMBL" id="HIX55676.1"/>
    </source>
</evidence>
<dbReference type="GO" id="GO:0016787">
    <property type="term" value="F:hydrolase activity"/>
    <property type="evidence" value="ECO:0007669"/>
    <property type="project" value="InterPro"/>
</dbReference>
<organism evidence="2 3">
    <name type="scientific">Candidatus Sphingobacterium stercoripullorum</name>
    <dbReference type="NCBI Taxonomy" id="2838759"/>
    <lineage>
        <taxon>Bacteria</taxon>
        <taxon>Pseudomonadati</taxon>
        <taxon>Bacteroidota</taxon>
        <taxon>Sphingobacteriia</taxon>
        <taxon>Sphingobacteriales</taxon>
        <taxon>Sphingobacteriaceae</taxon>
        <taxon>Sphingobacterium</taxon>
    </lineage>
</organism>
<dbReference type="Gene3D" id="3.90.780.10">
    <property type="entry name" value="5'-Nucleotidase, C-terminal domain"/>
    <property type="match status" value="1"/>
</dbReference>
<dbReference type="Proteomes" id="UP000824156">
    <property type="component" value="Unassembled WGS sequence"/>
</dbReference>
<protein>
    <submittedName>
        <fullName evidence="2">5'-nucleotidase C-terminal domain-containing protein</fullName>
    </submittedName>
</protein>
<feature type="domain" description="5'-Nucleotidase C-terminal" evidence="1">
    <location>
        <begin position="77"/>
        <end position="209"/>
    </location>
</feature>
<dbReference type="GO" id="GO:0009166">
    <property type="term" value="P:nucleotide catabolic process"/>
    <property type="evidence" value="ECO:0007669"/>
    <property type="project" value="InterPro"/>
</dbReference>
<dbReference type="PROSITE" id="PS51257">
    <property type="entry name" value="PROKAR_LIPOPROTEIN"/>
    <property type="match status" value="1"/>
</dbReference>
<gene>
    <name evidence="2" type="ORF">H9853_11700</name>
</gene>
<proteinExistence type="predicted"/>
<dbReference type="InterPro" id="IPR036907">
    <property type="entry name" value="5'-Nucleotdase_C_sf"/>
</dbReference>